<organism evidence="1 2">
    <name type="scientific">Hydrogenophaga pseudoflava</name>
    <name type="common">Pseudomonas carboxydoflava</name>
    <dbReference type="NCBI Taxonomy" id="47421"/>
    <lineage>
        <taxon>Bacteria</taxon>
        <taxon>Pseudomonadati</taxon>
        <taxon>Pseudomonadota</taxon>
        <taxon>Betaproteobacteria</taxon>
        <taxon>Burkholderiales</taxon>
        <taxon>Comamonadaceae</taxon>
        <taxon>Hydrogenophaga</taxon>
    </lineage>
</organism>
<accession>A0A4P6X3U6</accession>
<dbReference type="KEGG" id="hpse:HPF_12245"/>
<sequence length="72" mass="7821">MTMKQWNVRVVRNGHAVHIGQVAEANETLARCAALSMYGLSEDEAEEMEQVQTGSHGAAIYPDEAFDVSPAT</sequence>
<keyword evidence="2" id="KW-1185">Reference proteome</keyword>
<gene>
    <name evidence="1" type="ORF">HPF_12245</name>
</gene>
<dbReference type="Proteomes" id="UP000293912">
    <property type="component" value="Chromosome"/>
</dbReference>
<evidence type="ECO:0000313" key="2">
    <source>
        <dbReference type="Proteomes" id="UP000293912"/>
    </source>
</evidence>
<name>A0A4P6X3U6_HYDPS</name>
<reference evidence="1 2" key="1">
    <citation type="submission" date="2019-03" db="EMBL/GenBank/DDBJ databases">
        <authorList>
            <person name="Sebastian G."/>
            <person name="Baumann P."/>
            <person name="Ruckert C."/>
            <person name="Kalinowski J."/>
            <person name="Nebel B."/>
            <person name="Takors R."/>
            <person name="Blombach B."/>
        </authorList>
    </citation>
    <scope>NUCLEOTIDE SEQUENCE [LARGE SCALE GENOMIC DNA]</scope>
    <source>
        <strain evidence="1 2">DSM 1084</strain>
    </source>
</reference>
<dbReference type="EMBL" id="CP037867">
    <property type="protein sequence ID" value="QBM28461.1"/>
    <property type="molecule type" value="Genomic_DNA"/>
</dbReference>
<proteinExistence type="predicted"/>
<evidence type="ECO:0000313" key="1">
    <source>
        <dbReference type="EMBL" id="QBM28461.1"/>
    </source>
</evidence>
<protein>
    <submittedName>
        <fullName evidence="1">Uncharacterized protein</fullName>
    </submittedName>
</protein>
<dbReference type="RefSeq" id="WP_133156762.1">
    <property type="nucleotide sequence ID" value="NZ_CP037867.1"/>
</dbReference>
<dbReference type="AlphaFoldDB" id="A0A4P6X3U6"/>